<evidence type="ECO:0000313" key="3">
    <source>
        <dbReference type="EMBL" id="MBJ7608043.1"/>
    </source>
</evidence>
<dbReference type="EMBL" id="JAEKNN010000006">
    <property type="protein sequence ID" value="MBJ7608043.1"/>
    <property type="molecule type" value="Genomic_DNA"/>
</dbReference>
<dbReference type="Proteomes" id="UP000614410">
    <property type="component" value="Unassembled WGS sequence"/>
</dbReference>
<feature type="domain" description="Glycosyl transferase family 1" evidence="1">
    <location>
        <begin position="168"/>
        <end position="326"/>
    </location>
</feature>
<dbReference type="InterPro" id="IPR028098">
    <property type="entry name" value="Glyco_trans_4-like_N"/>
</dbReference>
<dbReference type="Pfam" id="PF13439">
    <property type="entry name" value="Glyco_transf_4"/>
    <property type="match status" value="1"/>
</dbReference>
<dbReference type="GO" id="GO:0016758">
    <property type="term" value="F:hexosyltransferase activity"/>
    <property type="evidence" value="ECO:0007669"/>
    <property type="project" value="TreeGrafter"/>
</dbReference>
<evidence type="ECO:0000259" key="1">
    <source>
        <dbReference type="Pfam" id="PF00534"/>
    </source>
</evidence>
<dbReference type="InterPro" id="IPR001296">
    <property type="entry name" value="Glyco_trans_1"/>
</dbReference>
<organism evidence="3 4">
    <name type="scientific">Candidatus Amunia macphersoniae</name>
    <dbReference type="NCBI Taxonomy" id="3127014"/>
    <lineage>
        <taxon>Bacteria</taxon>
        <taxon>Bacillati</taxon>
        <taxon>Candidatus Dormiibacterota</taxon>
        <taxon>Candidatus Dormibacteria</taxon>
        <taxon>Candidatus Aeolococcales</taxon>
        <taxon>Candidatus Aeolococcaceae</taxon>
        <taxon>Candidatus Amunia</taxon>
    </lineage>
</organism>
<name>A0A934KJU3_9BACT</name>
<dbReference type="Pfam" id="PF00534">
    <property type="entry name" value="Glycos_transf_1"/>
    <property type="match status" value="1"/>
</dbReference>
<dbReference type="PANTHER" id="PTHR45947">
    <property type="entry name" value="SULFOQUINOVOSYL TRANSFERASE SQD2"/>
    <property type="match status" value="1"/>
</dbReference>
<dbReference type="InterPro" id="IPR050194">
    <property type="entry name" value="Glycosyltransferase_grp1"/>
</dbReference>
<accession>A0A934KJU3</accession>
<dbReference type="CDD" id="cd03811">
    <property type="entry name" value="GT4_GT28_WabH-like"/>
    <property type="match status" value="1"/>
</dbReference>
<dbReference type="Gene3D" id="3.40.50.2000">
    <property type="entry name" value="Glycogen Phosphorylase B"/>
    <property type="match status" value="2"/>
</dbReference>
<protein>
    <submittedName>
        <fullName evidence="3">Glycosyltransferase</fullName>
    </submittedName>
</protein>
<evidence type="ECO:0000259" key="2">
    <source>
        <dbReference type="Pfam" id="PF13439"/>
    </source>
</evidence>
<evidence type="ECO:0000313" key="4">
    <source>
        <dbReference type="Proteomes" id="UP000614410"/>
    </source>
</evidence>
<feature type="domain" description="Glycosyltransferase subfamily 4-like N-terminal" evidence="2">
    <location>
        <begin position="12"/>
        <end position="157"/>
    </location>
</feature>
<reference evidence="3 4" key="1">
    <citation type="submission" date="2020-10" db="EMBL/GenBank/DDBJ databases">
        <title>Ca. Dormibacterota MAGs.</title>
        <authorList>
            <person name="Montgomery K."/>
        </authorList>
    </citation>
    <scope>NUCLEOTIDE SEQUENCE [LARGE SCALE GENOMIC DNA]</scope>
    <source>
        <strain evidence="3">Mitchell_Peninsula_5</strain>
    </source>
</reference>
<comment type="caution">
    <text evidence="3">The sequence shown here is derived from an EMBL/GenBank/DDBJ whole genome shotgun (WGS) entry which is preliminary data.</text>
</comment>
<dbReference type="PANTHER" id="PTHR45947:SF3">
    <property type="entry name" value="SULFOQUINOVOSYL TRANSFERASE SQD2"/>
    <property type="match status" value="1"/>
</dbReference>
<proteinExistence type="predicted"/>
<dbReference type="SUPFAM" id="SSF53756">
    <property type="entry name" value="UDP-Glycosyltransferase/glycogen phosphorylase"/>
    <property type="match status" value="1"/>
</dbReference>
<sequence>MRILHVIQELGPGGAEHVVRRLCSASVAGGDAVAVASAGPVLAPPGVVWAPLPMVGRRPERVLSASWRLLGFARQWRPDVIHAHNPGMAVVTALTTGRGSAWPSAVTLHGVPPAADVATARLLRWAGLPVITCGEGVAQALREHGFNPRTTVNNGVSPPPPAADAAALRVEWGLAPELPLVVAAGRLVAQKRHDLAVAAAAHLPSTAWVIVGEGPLRPALECQIEALGLSSRVRLAGARPDVRALLGAADVVVQPSDWEGLPLVVLEAMSAARPVVASNSRGLRELLHDGVDGHLVPAGDARALATGVAGILGDDDLARRLGDAAAARVEQEFSETAMVGAYQALWRTLAPRARHR</sequence>
<dbReference type="AlphaFoldDB" id="A0A934KJU3"/>
<gene>
    <name evidence="3" type="ORF">JF887_01240</name>
</gene>